<protein>
    <submittedName>
        <fullName evidence="2">Topoisomerase II</fullName>
    </submittedName>
</protein>
<keyword evidence="1" id="KW-0732">Signal</keyword>
<name>A0A085VHR9_PSESX</name>
<dbReference type="Gene3D" id="2.30.140.50">
    <property type="entry name" value="Protein of unknown function DUF2790"/>
    <property type="match status" value="1"/>
</dbReference>
<organism evidence="2 3">
    <name type="scientific">Pseudomonas syringae</name>
    <dbReference type="NCBI Taxonomy" id="317"/>
    <lineage>
        <taxon>Bacteria</taxon>
        <taxon>Pseudomonadati</taxon>
        <taxon>Pseudomonadota</taxon>
        <taxon>Gammaproteobacteria</taxon>
        <taxon>Pseudomonadales</taxon>
        <taxon>Pseudomonadaceae</taxon>
        <taxon>Pseudomonas</taxon>
    </lineage>
</organism>
<feature type="signal peptide" evidence="1">
    <location>
        <begin position="1"/>
        <end position="19"/>
    </location>
</feature>
<reference evidence="2 3" key="1">
    <citation type="submission" date="2014-07" db="EMBL/GenBank/DDBJ databases">
        <title>Draft Genome Sequences of Environmental Pseudomonas syringae strains.</title>
        <authorList>
            <person name="Baltrus D.A."/>
            <person name="Berge O."/>
            <person name="Morris C."/>
        </authorList>
    </citation>
    <scope>NUCLEOTIDE SEQUENCE [LARGE SCALE GENOMIC DNA]</scope>
    <source>
        <strain evidence="2 3">CEB003</strain>
    </source>
</reference>
<dbReference type="Pfam" id="PF10976">
    <property type="entry name" value="DUF2790"/>
    <property type="match status" value="1"/>
</dbReference>
<dbReference type="EMBL" id="JPQT01000041">
    <property type="protein sequence ID" value="KFE54982.1"/>
    <property type="molecule type" value="Genomic_DNA"/>
</dbReference>
<gene>
    <name evidence="2" type="ORF">IV02_02865</name>
</gene>
<sequence>MKASLLVLALCGFSAVAMAEESGAKVAVQQARAEQYTYGSHPDIAKVVSVSNVPNVCAVVPMRMTYLDSQGQQHVMAYQIMGNGCSNG</sequence>
<accession>A0A085VHR9</accession>
<dbReference type="GO" id="GO:0016853">
    <property type="term" value="F:isomerase activity"/>
    <property type="evidence" value="ECO:0007669"/>
    <property type="project" value="UniProtKB-KW"/>
</dbReference>
<evidence type="ECO:0000313" key="2">
    <source>
        <dbReference type="EMBL" id="KFE54982.1"/>
    </source>
</evidence>
<feature type="chain" id="PRO_5001798889" evidence="1">
    <location>
        <begin position="20"/>
        <end position="88"/>
    </location>
</feature>
<evidence type="ECO:0000256" key="1">
    <source>
        <dbReference type="SAM" id="SignalP"/>
    </source>
</evidence>
<evidence type="ECO:0000313" key="3">
    <source>
        <dbReference type="Proteomes" id="UP000028643"/>
    </source>
</evidence>
<dbReference type="PATRIC" id="fig|317.174.peg.580"/>
<dbReference type="AlphaFoldDB" id="A0A085VHR9"/>
<keyword evidence="2" id="KW-0413">Isomerase</keyword>
<comment type="caution">
    <text evidence="2">The sequence shown here is derived from an EMBL/GenBank/DDBJ whole genome shotgun (WGS) entry which is preliminary data.</text>
</comment>
<dbReference type="InterPro" id="IPR021245">
    <property type="entry name" value="DUF2790"/>
</dbReference>
<proteinExistence type="predicted"/>
<dbReference type="Proteomes" id="UP000028643">
    <property type="component" value="Unassembled WGS sequence"/>
</dbReference>
<dbReference type="RefSeq" id="WP_020290541.1">
    <property type="nucleotide sequence ID" value="NZ_JPQT01000041.1"/>
</dbReference>